<dbReference type="GO" id="GO:0008745">
    <property type="term" value="F:N-acetylmuramoyl-L-alanine amidase activity"/>
    <property type="evidence" value="ECO:0007669"/>
    <property type="project" value="UniProtKB-EC"/>
</dbReference>
<evidence type="ECO:0000256" key="8">
    <source>
        <dbReference type="ARBA" id="ARBA00023316"/>
    </source>
</evidence>
<proteinExistence type="inferred from homology"/>
<dbReference type="InterPro" id="IPR018392">
    <property type="entry name" value="LysM"/>
</dbReference>
<evidence type="ECO:0000256" key="5">
    <source>
        <dbReference type="ARBA" id="ARBA00022729"/>
    </source>
</evidence>
<dbReference type="PANTHER" id="PTHR30404:SF0">
    <property type="entry name" value="N-ACETYLMURAMOYL-L-ALANINE AMIDASE AMIC"/>
    <property type="match status" value="1"/>
</dbReference>
<evidence type="ECO:0000256" key="1">
    <source>
        <dbReference type="ARBA" id="ARBA00001561"/>
    </source>
</evidence>
<dbReference type="SUPFAM" id="SSF54106">
    <property type="entry name" value="LysM domain"/>
    <property type="match status" value="1"/>
</dbReference>
<dbReference type="Pfam" id="PF01520">
    <property type="entry name" value="Amidase_3"/>
    <property type="match status" value="1"/>
</dbReference>
<dbReference type="PANTHER" id="PTHR30404">
    <property type="entry name" value="N-ACETYLMURAMOYL-L-ALANINE AMIDASE"/>
    <property type="match status" value="1"/>
</dbReference>
<dbReference type="Pfam" id="PF11741">
    <property type="entry name" value="AMIN"/>
    <property type="match status" value="1"/>
</dbReference>
<dbReference type="PROSITE" id="PS51782">
    <property type="entry name" value="LYSM"/>
    <property type="match status" value="1"/>
</dbReference>
<evidence type="ECO:0000256" key="9">
    <source>
        <dbReference type="ARBA" id="ARBA00074581"/>
    </source>
</evidence>
<keyword evidence="12" id="KW-1185">Reference proteome</keyword>
<dbReference type="GO" id="GO:0009253">
    <property type="term" value="P:peptidoglycan catabolic process"/>
    <property type="evidence" value="ECO:0007669"/>
    <property type="project" value="InterPro"/>
</dbReference>
<dbReference type="FunFam" id="3.40.630.40:FF:000001">
    <property type="entry name" value="N-acetylmuramoyl-L-alanine amidase"/>
    <property type="match status" value="1"/>
</dbReference>
<comment type="caution">
    <text evidence="11">The sequence shown here is derived from an EMBL/GenBank/DDBJ whole genome shotgun (WGS) entry which is preliminary data.</text>
</comment>
<name>A0A3P3VIY3_9GAMM</name>
<reference evidence="11 12" key="2">
    <citation type="submission" date="2018-12" db="EMBL/GenBank/DDBJ databases">
        <title>Simiduia agarivorans gen. nov., sp. nov., a marine, agarolytic bacterium isolated from shallow coastal water from Keelung, Taiwan.</title>
        <authorList>
            <person name="Shieh W.Y."/>
        </authorList>
    </citation>
    <scope>NUCLEOTIDE SEQUENCE [LARGE SCALE GENOMIC DNA]</scope>
    <source>
        <strain evidence="11 12">GTF-13</strain>
    </source>
</reference>
<dbReference type="Pfam" id="PF01476">
    <property type="entry name" value="LysM"/>
    <property type="match status" value="1"/>
</dbReference>
<dbReference type="SMART" id="SM00646">
    <property type="entry name" value="Ami_3"/>
    <property type="match status" value="1"/>
</dbReference>
<dbReference type="CDD" id="cd02696">
    <property type="entry name" value="MurNAc-LAA"/>
    <property type="match status" value="1"/>
</dbReference>
<protein>
    <recommendedName>
        <fullName evidence="9">N-acetylmuramoyl-L-alanine amidase AmiC</fullName>
        <ecNumber evidence="4">3.5.1.28</ecNumber>
    </recommendedName>
</protein>
<evidence type="ECO:0000259" key="10">
    <source>
        <dbReference type="PROSITE" id="PS51782"/>
    </source>
</evidence>
<evidence type="ECO:0000256" key="3">
    <source>
        <dbReference type="ARBA" id="ARBA00010860"/>
    </source>
</evidence>
<evidence type="ECO:0000313" key="12">
    <source>
        <dbReference type="Proteomes" id="UP000280792"/>
    </source>
</evidence>
<dbReference type="Gene3D" id="2.60.40.3500">
    <property type="match status" value="1"/>
</dbReference>
<evidence type="ECO:0000256" key="7">
    <source>
        <dbReference type="ARBA" id="ARBA00022801"/>
    </source>
</evidence>
<accession>A0A3P3VIY3</accession>
<comment type="catalytic activity">
    <reaction evidence="1">
        <text>Hydrolyzes the link between N-acetylmuramoyl residues and L-amino acid residues in certain cell-wall glycopeptides.</text>
        <dbReference type="EC" id="3.5.1.28"/>
    </reaction>
</comment>
<dbReference type="EC" id="3.5.1.28" evidence="4"/>
<evidence type="ECO:0000256" key="4">
    <source>
        <dbReference type="ARBA" id="ARBA00011901"/>
    </source>
</evidence>
<dbReference type="InterPro" id="IPR021731">
    <property type="entry name" value="AMIN_dom"/>
</dbReference>
<reference evidence="11 12" key="1">
    <citation type="submission" date="2018-08" db="EMBL/GenBank/DDBJ databases">
        <authorList>
            <person name="Khan S.A."/>
        </authorList>
    </citation>
    <scope>NUCLEOTIDE SEQUENCE [LARGE SCALE GENOMIC DNA]</scope>
    <source>
        <strain evidence="11 12">GTF-13</strain>
    </source>
</reference>
<dbReference type="SUPFAM" id="SSF53187">
    <property type="entry name" value="Zn-dependent exopeptidases"/>
    <property type="match status" value="1"/>
</dbReference>
<dbReference type="InterPro" id="IPR050695">
    <property type="entry name" value="N-acetylmuramoyl_amidase_3"/>
</dbReference>
<dbReference type="SMART" id="SM00257">
    <property type="entry name" value="LysM"/>
    <property type="match status" value="1"/>
</dbReference>
<keyword evidence="8" id="KW-0961">Cell wall biogenesis/degradation</keyword>
<evidence type="ECO:0000256" key="2">
    <source>
        <dbReference type="ARBA" id="ARBA00004418"/>
    </source>
</evidence>
<feature type="domain" description="LysM" evidence="10">
    <location>
        <begin position="394"/>
        <end position="437"/>
    </location>
</feature>
<dbReference type="Gene3D" id="3.40.630.40">
    <property type="entry name" value="Zn-dependent exopeptidases"/>
    <property type="match status" value="1"/>
</dbReference>
<comment type="similarity">
    <text evidence="3">Belongs to the N-acetylmuramoyl-L-alanine amidase 3 family.</text>
</comment>
<evidence type="ECO:0000256" key="6">
    <source>
        <dbReference type="ARBA" id="ARBA00022764"/>
    </source>
</evidence>
<dbReference type="InterPro" id="IPR002508">
    <property type="entry name" value="MurNAc-LAA_cat"/>
</dbReference>
<keyword evidence="5" id="KW-0732">Signal</keyword>
<keyword evidence="7" id="KW-0378">Hydrolase</keyword>
<dbReference type="Gene3D" id="3.10.350.10">
    <property type="entry name" value="LysM domain"/>
    <property type="match status" value="1"/>
</dbReference>
<sequence>MRWLGWGSVLWIQLMLSSLAWGASVESMRIWRAPDSTRLVFDLSAPVEHSLFPLKNPDRLVIDLSGAEMSSAVSKLATDNTPVKQLRWAPRNGKDLRIVLDLNASVKPRSFLLKPNASYGHRLVLDLDDQQRSSVKTVEEVVAPGASRSADVIIAIDAGHGGEDPGAIGYRGLKEKEVVLKIARELAKLLEAEPGFKPVLVRTGDYYVGLRKRTQRAREANADLLVSIHADAFKDRKANGASVFAISQRGATSETARWLASSENSSDLIGGVGGVSLDDKDSVLAGVLLDLSMTASLSASLDAGSEVLKEVGQVNRLHKRRVEQAAFVVLKSPDIPSILVETGFITNPTDGKNLASDAHQKRLARSIFNGVKRYFTRTPPPGTYLAGHKRGNQQHHVIARGDTLSSIASRYRVSVASLRQHNKLDADLLRIGQVIQIP</sequence>
<dbReference type="Proteomes" id="UP000280792">
    <property type="component" value="Unassembled WGS sequence"/>
</dbReference>
<keyword evidence="6" id="KW-0574">Periplasm</keyword>
<gene>
    <name evidence="11" type="ORF">D0544_10545</name>
</gene>
<dbReference type="InterPro" id="IPR036779">
    <property type="entry name" value="LysM_dom_sf"/>
</dbReference>
<evidence type="ECO:0000313" key="11">
    <source>
        <dbReference type="EMBL" id="RRJ82317.1"/>
    </source>
</evidence>
<dbReference type="GO" id="GO:0071555">
    <property type="term" value="P:cell wall organization"/>
    <property type="evidence" value="ECO:0007669"/>
    <property type="project" value="UniProtKB-KW"/>
</dbReference>
<dbReference type="EMBL" id="QWEZ01000002">
    <property type="protein sequence ID" value="RRJ82317.1"/>
    <property type="molecule type" value="Genomic_DNA"/>
</dbReference>
<dbReference type="CDD" id="cd00118">
    <property type="entry name" value="LysM"/>
    <property type="match status" value="1"/>
</dbReference>
<dbReference type="AlphaFoldDB" id="A0A3P3VIY3"/>
<dbReference type="GO" id="GO:0030288">
    <property type="term" value="C:outer membrane-bounded periplasmic space"/>
    <property type="evidence" value="ECO:0007669"/>
    <property type="project" value="TreeGrafter"/>
</dbReference>
<comment type="subcellular location">
    <subcellularLocation>
        <location evidence="2">Periplasm</location>
    </subcellularLocation>
</comment>
<organism evidence="11 12">
    <name type="scientific">Aestuariirhabdus litorea</name>
    <dbReference type="NCBI Taxonomy" id="2528527"/>
    <lineage>
        <taxon>Bacteria</taxon>
        <taxon>Pseudomonadati</taxon>
        <taxon>Pseudomonadota</taxon>
        <taxon>Gammaproteobacteria</taxon>
        <taxon>Oceanospirillales</taxon>
        <taxon>Aestuariirhabdaceae</taxon>
        <taxon>Aestuariirhabdus</taxon>
    </lineage>
</organism>